<keyword evidence="6 8" id="KW-1133">Transmembrane helix</keyword>
<keyword evidence="5 8" id="KW-0812">Transmembrane</keyword>
<dbReference type="FunFam" id="1.10.3470.10:FF:000001">
    <property type="entry name" value="Vitamin B12 ABC transporter permease BtuC"/>
    <property type="match status" value="1"/>
</dbReference>
<evidence type="ECO:0000313" key="9">
    <source>
        <dbReference type="EMBL" id="MCY1718729.1"/>
    </source>
</evidence>
<evidence type="ECO:0000256" key="7">
    <source>
        <dbReference type="ARBA" id="ARBA00023136"/>
    </source>
</evidence>
<dbReference type="RefSeq" id="WP_343331067.1">
    <property type="nucleotide sequence ID" value="NZ_JAPOHD010000001.1"/>
</dbReference>
<evidence type="ECO:0000256" key="5">
    <source>
        <dbReference type="ARBA" id="ARBA00022692"/>
    </source>
</evidence>
<feature type="transmembrane region" description="Helical" evidence="8">
    <location>
        <begin position="307"/>
        <end position="326"/>
    </location>
</feature>
<keyword evidence="7 8" id="KW-0472">Membrane</keyword>
<evidence type="ECO:0000256" key="8">
    <source>
        <dbReference type="SAM" id="Phobius"/>
    </source>
</evidence>
<dbReference type="GO" id="GO:0033214">
    <property type="term" value="P:siderophore-iron import into cell"/>
    <property type="evidence" value="ECO:0007669"/>
    <property type="project" value="TreeGrafter"/>
</dbReference>
<dbReference type="InterPro" id="IPR037294">
    <property type="entry name" value="ABC_BtuC-like"/>
</dbReference>
<organism evidence="9 10">
    <name type="scientific">Draconibacterium aestuarii</name>
    <dbReference type="NCBI Taxonomy" id="2998507"/>
    <lineage>
        <taxon>Bacteria</taxon>
        <taxon>Pseudomonadati</taxon>
        <taxon>Bacteroidota</taxon>
        <taxon>Bacteroidia</taxon>
        <taxon>Marinilabiliales</taxon>
        <taxon>Prolixibacteraceae</taxon>
        <taxon>Draconibacterium</taxon>
    </lineage>
</organism>
<sequence length="336" mass="35899">MNSKYIKWLLFLAGLLLLLAISIVISLSSGEVKISIRQLPEIFANKTSIEYMVLTKIRIPRLLLAIGVGGALSLSGAILQGIYRNPLVEPYTLGISGGAALGVAIAIVFGLNTISFLSLPLFGFAGALVTLFIVYFLSVKRGGLSINSMLLIGVMVSFVASSAMMFLMSITTTDNLQSIVFWVMGSLDESNNLLIRIAFYSSLAGLLLTYFFAQPLNALRLGEVKAKHLGINTNITIKLLFFVASLLTGIAVAVAGVIGFVGLVIPHIVRLIIGNDYRILIAGSFLGGSIFLILCDTVARTIISPNELPIGVITGFAGGLVFIVVLSRSKSHFKLN</sequence>
<evidence type="ECO:0000256" key="2">
    <source>
        <dbReference type="ARBA" id="ARBA00007935"/>
    </source>
</evidence>
<keyword evidence="10" id="KW-1185">Reference proteome</keyword>
<evidence type="ECO:0000256" key="6">
    <source>
        <dbReference type="ARBA" id="ARBA00022989"/>
    </source>
</evidence>
<comment type="subcellular location">
    <subcellularLocation>
        <location evidence="1">Cell membrane</location>
        <topology evidence="1">Multi-pass membrane protein</topology>
    </subcellularLocation>
</comment>
<dbReference type="SUPFAM" id="SSF81345">
    <property type="entry name" value="ABC transporter involved in vitamin B12 uptake, BtuC"/>
    <property type="match status" value="1"/>
</dbReference>
<feature type="transmembrane region" description="Helical" evidence="8">
    <location>
        <begin position="117"/>
        <end position="137"/>
    </location>
</feature>
<evidence type="ECO:0000313" key="10">
    <source>
        <dbReference type="Proteomes" id="UP001145087"/>
    </source>
</evidence>
<accession>A0A9X3F1A6</accession>
<dbReference type="Proteomes" id="UP001145087">
    <property type="component" value="Unassembled WGS sequence"/>
</dbReference>
<evidence type="ECO:0000256" key="3">
    <source>
        <dbReference type="ARBA" id="ARBA00022448"/>
    </source>
</evidence>
<evidence type="ECO:0000256" key="4">
    <source>
        <dbReference type="ARBA" id="ARBA00022475"/>
    </source>
</evidence>
<feature type="transmembrane region" description="Helical" evidence="8">
    <location>
        <begin position="91"/>
        <end position="111"/>
    </location>
</feature>
<dbReference type="CDD" id="cd06550">
    <property type="entry name" value="TM_ABC_iron-siderophores_like"/>
    <property type="match status" value="1"/>
</dbReference>
<comment type="similarity">
    <text evidence="2">Belongs to the binding-protein-dependent transport system permease family. FecCD subfamily.</text>
</comment>
<dbReference type="GO" id="GO:0005886">
    <property type="term" value="C:plasma membrane"/>
    <property type="evidence" value="ECO:0007669"/>
    <property type="project" value="UniProtKB-SubCell"/>
</dbReference>
<name>A0A9X3F1A6_9BACT</name>
<feature type="transmembrane region" description="Helical" evidence="8">
    <location>
        <begin position="239"/>
        <end position="265"/>
    </location>
</feature>
<dbReference type="Pfam" id="PF01032">
    <property type="entry name" value="FecCD"/>
    <property type="match status" value="1"/>
</dbReference>
<evidence type="ECO:0000256" key="1">
    <source>
        <dbReference type="ARBA" id="ARBA00004651"/>
    </source>
</evidence>
<dbReference type="AlphaFoldDB" id="A0A9X3F1A6"/>
<dbReference type="GO" id="GO:0022857">
    <property type="term" value="F:transmembrane transporter activity"/>
    <property type="evidence" value="ECO:0007669"/>
    <property type="project" value="InterPro"/>
</dbReference>
<proteinExistence type="inferred from homology"/>
<comment type="caution">
    <text evidence="9">The sequence shown here is derived from an EMBL/GenBank/DDBJ whole genome shotgun (WGS) entry which is preliminary data.</text>
</comment>
<feature type="transmembrane region" description="Helical" evidence="8">
    <location>
        <begin position="149"/>
        <end position="173"/>
    </location>
</feature>
<keyword evidence="3" id="KW-0813">Transport</keyword>
<dbReference type="PANTHER" id="PTHR30472:SF25">
    <property type="entry name" value="ABC TRANSPORTER PERMEASE PROTEIN MJ0876-RELATED"/>
    <property type="match status" value="1"/>
</dbReference>
<dbReference type="EMBL" id="JAPOHD010000001">
    <property type="protein sequence ID" value="MCY1718729.1"/>
    <property type="molecule type" value="Genomic_DNA"/>
</dbReference>
<feature type="transmembrane region" description="Helical" evidence="8">
    <location>
        <begin position="59"/>
        <end position="79"/>
    </location>
</feature>
<dbReference type="InterPro" id="IPR000522">
    <property type="entry name" value="ABC_transptr_permease_BtuC"/>
</dbReference>
<feature type="transmembrane region" description="Helical" evidence="8">
    <location>
        <begin position="277"/>
        <end position="295"/>
    </location>
</feature>
<dbReference type="Gene3D" id="1.10.3470.10">
    <property type="entry name" value="ABC transporter involved in vitamin B12 uptake, BtuC"/>
    <property type="match status" value="1"/>
</dbReference>
<dbReference type="PANTHER" id="PTHR30472">
    <property type="entry name" value="FERRIC ENTEROBACTIN TRANSPORT SYSTEM PERMEASE PROTEIN"/>
    <property type="match status" value="1"/>
</dbReference>
<reference evidence="9" key="1">
    <citation type="submission" date="2022-11" db="EMBL/GenBank/DDBJ databases">
        <title>Marilongibacter aestuarii gen. nov., sp. nov., isolated from tidal flat sediment.</title>
        <authorList>
            <person name="Jiayan W."/>
        </authorList>
    </citation>
    <scope>NUCLEOTIDE SEQUENCE</scope>
    <source>
        <strain evidence="9">Z1-6</strain>
    </source>
</reference>
<gene>
    <name evidence="9" type="ORF">OU798_00140</name>
</gene>
<protein>
    <submittedName>
        <fullName evidence="9">Iron ABC transporter permease</fullName>
    </submittedName>
</protein>
<keyword evidence="4" id="KW-1003">Cell membrane</keyword>
<feature type="transmembrane region" description="Helical" evidence="8">
    <location>
        <begin position="193"/>
        <end position="213"/>
    </location>
</feature>